<keyword evidence="3" id="KW-1185">Reference proteome</keyword>
<sequence length="185" mass="20508">MQRALLSTVFSTFLLCFGGYALADETYSLHKSELEKAFSICMAWEGDEKQTIAKLSALGFTETSDITIKNDHVFEATHWLTSPNGAATVEIFYGQMAPHCRVSSNTVGASDVVSIIRQHLETNHAGLFREREIGTRVFGEELICPSFIEKDESHPLPFEIFVFPPEDASKCDDSLGAEIVADRLV</sequence>
<feature type="chain" id="PRO_5012489302" evidence="1">
    <location>
        <begin position="24"/>
        <end position="185"/>
    </location>
</feature>
<evidence type="ECO:0000313" key="2">
    <source>
        <dbReference type="EMBL" id="SMX27120.1"/>
    </source>
</evidence>
<dbReference type="EMBL" id="FXXP01000001">
    <property type="protein sequence ID" value="SMX27120.1"/>
    <property type="molecule type" value="Genomic_DNA"/>
</dbReference>
<keyword evidence="1" id="KW-0732">Signal</keyword>
<dbReference type="AlphaFoldDB" id="A0A238J8T4"/>
<name>A0A238J8T4_9RHOB</name>
<gene>
    <name evidence="2" type="ORF">TRP8649_01222</name>
</gene>
<proteinExistence type="predicted"/>
<accession>A0A238J8T4</accession>
<evidence type="ECO:0000313" key="3">
    <source>
        <dbReference type="Proteomes" id="UP000225972"/>
    </source>
</evidence>
<dbReference type="RefSeq" id="WP_133840683.1">
    <property type="nucleotide sequence ID" value="NZ_FXXP01000001.1"/>
</dbReference>
<dbReference type="Proteomes" id="UP000225972">
    <property type="component" value="Unassembled WGS sequence"/>
</dbReference>
<evidence type="ECO:0000256" key="1">
    <source>
        <dbReference type="SAM" id="SignalP"/>
    </source>
</evidence>
<protein>
    <submittedName>
        <fullName evidence="2">Uncharacterized protein</fullName>
    </submittedName>
</protein>
<organism evidence="2 3">
    <name type="scientific">Pelagimonas phthalicica</name>
    <dbReference type="NCBI Taxonomy" id="1037362"/>
    <lineage>
        <taxon>Bacteria</taxon>
        <taxon>Pseudomonadati</taxon>
        <taxon>Pseudomonadota</taxon>
        <taxon>Alphaproteobacteria</taxon>
        <taxon>Rhodobacterales</taxon>
        <taxon>Roseobacteraceae</taxon>
        <taxon>Pelagimonas</taxon>
    </lineage>
</organism>
<feature type="signal peptide" evidence="1">
    <location>
        <begin position="1"/>
        <end position="23"/>
    </location>
</feature>
<reference evidence="3" key="1">
    <citation type="submission" date="2017-05" db="EMBL/GenBank/DDBJ databases">
        <authorList>
            <person name="Rodrigo-Torres L."/>
            <person name="Arahal R. D."/>
            <person name="Lucena T."/>
        </authorList>
    </citation>
    <scope>NUCLEOTIDE SEQUENCE [LARGE SCALE GENOMIC DNA]</scope>
    <source>
        <strain evidence="3">CECT 8649</strain>
    </source>
</reference>